<dbReference type="CDD" id="cd01671">
    <property type="entry name" value="CARD"/>
    <property type="match status" value="1"/>
</dbReference>
<dbReference type="AlphaFoldDB" id="A0A210QT56"/>
<evidence type="ECO:0000256" key="2">
    <source>
        <dbReference type="ARBA" id="ARBA00022703"/>
    </source>
</evidence>
<dbReference type="GO" id="GO:0006915">
    <property type="term" value="P:apoptotic process"/>
    <property type="evidence" value="ECO:0007669"/>
    <property type="project" value="UniProtKB-KW"/>
</dbReference>
<dbReference type="InterPro" id="IPR011600">
    <property type="entry name" value="Pept_C14_caspase"/>
</dbReference>
<dbReference type="PROSITE" id="PS50207">
    <property type="entry name" value="CASPASE_P10"/>
    <property type="match status" value="1"/>
</dbReference>
<dbReference type="SUPFAM" id="SSF52129">
    <property type="entry name" value="Caspase-like"/>
    <property type="match status" value="1"/>
</dbReference>
<accession>A0A210QT56</accession>
<feature type="domain" description="Caspase family p10" evidence="6">
    <location>
        <begin position="368"/>
        <end position="430"/>
    </location>
</feature>
<comment type="caution">
    <text evidence="8">The sequence shown here is derived from an EMBL/GenBank/DDBJ whole genome shotgun (WGS) entry which is preliminary data.</text>
</comment>
<evidence type="ECO:0000259" key="6">
    <source>
        <dbReference type="PROSITE" id="PS50207"/>
    </source>
</evidence>
<keyword evidence="5" id="KW-0865">Zymogen</keyword>
<dbReference type="Gene3D" id="3.40.50.1460">
    <property type="match status" value="1"/>
</dbReference>
<gene>
    <name evidence="8" type="ORF">KP79_PYT18491</name>
</gene>
<evidence type="ECO:0000313" key="9">
    <source>
        <dbReference type="Proteomes" id="UP000242188"/>
    </source>
</evidence>
<dbReference type="Proteomes" id="UP000242188">
    <property type="component" value="Unassembled WGS sequence"/>
</dbReference>
<dbReference type="PANTHER" id="PTHR47901:SF8">
    <property type="entry name" value="CASPASE-3"/>
    <property type="match status" value="1"/>
</dbReference>
<keyword evidence="1" id="KW-0645">Protease</keyword>
<evidence type="ECO:0000256" key="1">
    <source>
        <dbReference type="ARBA" id="ARBA00022670"/>
    </source>
</evidence>
<dbReference type="EMBL" id="NEDP02002015">
    <property type="protein sequence ID" value="OWF51933.1"/>
    <property type="molecule type" value="Genomic_DNA"/>
</dbReference>
<organism evidence="8 9">
    <name type="scientific">Mizuhopecten yessoensis</name>
    <name type="common">Japanese scallop</name>
    <name type="synonym">Patinopecten yessoensis</name>
    <dbReference type="NCBI Taxonomy" id="6573"/>
    <lineage>
        <taxon>Eukaryota</taxon>
        <taxon>Metazoa</taxon>
        <taxon>Spiralia</taxon>
        <taxon>Lophotrochozoa</taxon>
        <taxon>Mollusca</taxon>
        <taxon>Bivalvia</taxon>
        <taxon>Autobranchia</taxon>
        <taxon>Pteriomorphia</taxon>
        <taxon>Pectinida</taxon>
        <taxon>Pectinoidea</taxon>
        <taxon>Pectinidae</taxon>
        <taxon>Mizuhopecten</taxon>
    </lineage>
</organism>
<evidence type="ECO:0000256" key="5">
    <source>
        <dbReference type="ARBA" id="ARBA00023145"/>
    </source>
</evidence>
<dbReference type="PANTHER" id="PTHR47901">
    <property type="entry name" value="CASPASE RECRUITMENT DOMAIN-CONTAINING PROTEIN 18"/>
    <property type="match status" value="1"/>
</dbReference>
<sequence length="442" mass="50667">MEAKHIEELRQRYRFIVDNIGDPEAVCDELLSLGIFDESYIDKILLKKPAPKAQTKELLYLLKFRGAKAYGKFITALEKSGNRHVAKELMKPESAPEQPEPIIQQESIQPVTAPLLSTDRPIQVQPSLIQPIPTEDAFKSWPEKKGMVYSRKCTEEEKRRLLSDSTVYRITECPEKGFVVRLKCCPQKPAMCEDLEKKIKMRREDFDNCNQCLNNLMSFLDSTIKTGNCTAKLVNKNAEEFERNTVEMIKKNVEELKRTGYFMMFCLSYGPVGAGCGCVFDRDNKCVNLPNMIDMVKQCEALRGKPKIFIVITILDENLTAQEPPEDRTVADAGEDHSSTNEDNLFVFHVYHGQHGTWIKDPHVREMWFMRAFLDVFYAYSYELHLLELIEKVNQLLSNAVVDSQTKTRGHVGGIKVVQKDIRKKLYFFPGIKYQGGQQASS</sequence>
<dbReference type="InterPro" id="IPR029030">
    <property type="entry name" value="Caspase-like_dom_sf"/>
</dbReference>
<evidence type="ECO:0000259" key="7">
    <source>
        <dbReference type="PROSITE" id="PS50209"/>
    </source>
</evidence>
<evidence type="ECO:0000313" key="8">
    <source>
        <dbReference type="EMBL" id="OWF51933.1"/>
    </source>
</evidence>
<keyword evidence="4" id="KW-0788">Thiol protease</keyword>
<feature type="domain" description="CARD" evidence="7">
    <location>
        <begin position="1"/>
        <end position="92"/>
    </location>
</feature>
<dbReference type="InterPro" id="IPR002138">
    <property type="entry name" value="Pept_C14_p10"/>
</dbReference>
<dbReference type="Pfam" id="PF00619">
    <property type="entry name" value="CARD"/>
    <property type="match status" value="1"/>
</dbReference>
<dbReference type="SUPFAM" id="SSF47986">
    <property type="entry name" value="DEATH domain"/>
    <property type="match status" value="1"/>
</dbReference>
<dbReference type="InterPro" id="IPR011029">
    <property type="entry name" value="DEATH-like_dom_sf"/>
</dbReference>
<dbReference type="GO" id="GO:0006508">
    <property type="term" value="P:proteolysis"/>
    <property type="evidence" value="ECO:0007669"/>
    <property type="project" value="UniProtKB-KW"/>
</dbReference>
<dbReference type="PROSITE" id="PS50209">
    <property type="entry name" value="CARD"/>
    <property type="match status" value="1"/>
</dbReference>
<dbReference type="GO" id="GO:0004197">
    <property type="term" value="F:cysteine-type endopeptidase activity"/>
    <property type="evidence" value="ECO:0007669"/>
    <property type="project" value="InterPro"/>
</dbReference>
<keyword evidence="9" id="KW-1185">Reference proteome</keyword>
<reference evidence="8 9" key="1">
    <citation type="journal article" date="2017" name="Nat. Ecol. Evol.">
        <title>Scallop genome provides insights into evolution of bilaterian karyotype and development.</title>
        <authorList>
            <person name="Wang S."/>
            <person name="Zhang J."/>
            <person name="Jiao W."/>
            <person name="Li J."/>
            <person name="Xun X."/>
            <person name="Sun Y."/>
            <person name="Guo X."/>
            <person name="Huan P."/>
            <person name="Dong B."/>
            <person name="Zhang L."/>
            <person name="Hu X."/>
            <person name="Sun X."/>
            <person name="Wang J."/>
            <person name="Zhao C."/>
            <person name="Wang Y."/>
            <person name="Wang D."/>
            <person name="Huang X."/>
            <person name="Wang R."/>
            <person name="Lv J."/>
            <person name="Li Y."/>
            <person name="Zhang Z."/>
            <person name="Liu B."/>
            <person name="Lu W."/>
            <person name="Hui Y."/>
            <person name="Liang J."/>
            <person name="Zhou Z."/>
            <person name="Hou R."/>
            <person name="Li X."/>
            <person name="Liu Y."/>
            <person name="Li H."/>
            <person name="Ning X."/>
            <person name="Lin Y."/>
            <person name="Zhao L."/>
            <person name="Xing Q."/>
            <person name="Dou J."/>
            <person name="Li Y."/>
            <person name="Mao J."/>
            <person name="Guo H."/>
            <person name="Dou H."/>
            <person name="Li T."/>
            <person name="Mu C."/>
            <person name="Jiang W."/>
            <person name="Fu Q."/>
            <person name="Fu X."/>
            <person name="Miao Y."/>
            <person name="Liu J."/>
            <person name="Yu Q."/>
            <person name="Li R."/>
            <person name="Liao H."/>
            <person name="Li X."/>
            <person name="Kong Y."/>
            <person name="Jiang Z."/>
            <person name="Chourrout D."/>
            <person name="Li R."/>
            <person name="Bao Z."/>
        </authorList>
    </citation>
    <scope>NUCLEOTIDE SEQUENCE [LARGE SCALE GENOMIC DNA]</scope>
    <source>
        <strain evidence="8 9">PY_sf001</strain>
    </source>
</reference>
<proteinExistence type="predicted"/>
<dbReference type="GO" id="GO:0042981">
    <property type="term" value="P:regulation of apoptotic process"/>
    <property type="evidence" value="ECO:0007669"/>
    <property type="project" value="InterPro"/>
</dbReference>
<dbReference type="Pfam" id="PF00656">
    <property type="entry name" value="Peptidase_C14"/>
    <property type="match status" value="1"/>
</dbReference>
<evidence type="ECO:0000256" key="4">
    <source>
        <dbReference type="ARBA" id="ARBA00022807"/>
    </source>
</evidence>
<dbReference type="InterPro" id="IPR002398">
    <property type="entry name" value="Pept_C14"/>
</dbReference>
<dbReference type="InterPro" id="IPR001315">
    <property type="entry name" value="CARD"/>
</dbReference>
<dbReference type="Gene3D" id="1.10.533.10">
    <property type="entry name" value="Death Domain, Fas"/>
    <property type="match status" value="1"/>
</dbReference>
<name>A0A210QT56_MIZYE</name>
<keyword evidence="3" id="KW-0378">Hydrolase</keyword>
<keyword evidence="2" id="KW-0053">Apoptosis</keyword>
<dbReference type="OrthoDB" id="6063280at2759"/>
<protein>
    <submittedName>
        <fullName evidence="8">Uncharacterized protein</fullName>
    </submittedName>
</protein>
<evidence type="ECO:0000256" key="3">
    <source>
        <dbReference type="ARBA" id="ARBA00022801"/>
    </source>
</evidence>